<dbReference type="InterPro" id="IPR029058">
    <property type="entry name" value="AB_hydrolase_fold"/>
</dbReference>
<protein>
    <recommendedName>
        <fullName evidence="15">S-acyl fatty acid synthase thioesterase, medium chain</fullName>
        <ecNumber evidence="2">3.1.2.14</ecNumber>
    </recommendedName>
    <alternativeName>
        <fullName evidence="16">Oleoyl-ACP hydrolase</fullName>
    </alternativeName>
    <alternativeName>
        <fullName evidence="18">Thioesterase II</fullName>
    </alternativeName>
    <alternativeName>
        <fullName evidence="17">Thioesterase domain-containing protein 1</fullName>
    </alternativeName>
</protein>
<evidence type="ECO:0000256" key="9">
    <source>
        <dbReference type="ARBA" id="ARBA00048074"/>
    </source>
</evidence>
<gene>
    <name evidence="21" type="primary">OLAH</name>
</gene>
<comment type="similarity">
    <text evidence="1">Belongs to the thioesterase family.</text>
</comment>
<proteinExistence type="inferred from homology"/>
<comment type="catalytic activity">
    <reaction evidence="12">
        <text>hexadecanoyl-CoA + H2O = hexadecanoate + CoA + H(+)</text>
        <dbReference type="Rhea" id="RHEA:16645"/>
        <dbReference type="ChEBI" id="CHEBI:7896"/>
        <dbReference type="ChEBI" id="CHEBI:15377"/>
        <dbReference type="ChEBI" id="CHEBI:15378"/>
        <dbReference type="ChEBI" id="CHEBI:57287"/>
        <dbReference type="ChEBI" id="CHEBI:57379"/>
    </reaction>
    <physiologicalReaction direction="left-to-right" evidence="12">
        <dbReference type="Rhea" id="RHEA:16646"/>
    </physiologicalReaction>
</comment>
<feature type="transmembrane region" description="Helical" evidence="19">
    <location>
        <begin position="90"/>
        <end position="108"/>
    </location>
</feature>
<keyword evidence="5" id="KW-0276">Fatty acid metabolism</keyword>
<evidence type="ECO:0000256" key="2">
    <source>
        <dbReference type="ARBA" id="ARBA00012480"/>
    </source>
</evidence>
<evidence type="ECO:0000256" key="7">
    <source>
        <dbReference type="ARBA" id="ARBA00023160"/>
    </source>
</evidence>
<evidence type="ECO:0000256" key="12">
    <source>
        <dbReference type="ARBA" id="ARBA00052691"/>
    </source>
</evidence>
<dbReference type="Pfam" id="PF00975">
    <property type="entry name" value="Thioesterase"/>
    <property type="match status" value="1"/>
</dbReference>
<dbReference type="GeneTree" id="ENSGT00390000015518"/>
<accession>A0A2K6P400</accession>
<keyword evidence="7" id="KW-0275">Fatty acid biosynthesis</keyword>
<dbReference type="FunFam" id="3.40.50.1820:FF:000153">
    <property type="entry name" value="Surfactin synthase thioesterase subunit"/>
    <property type="match status" value="1"/>
</dbReference>
<comment type="catalytic activity">
    <reaction evidence="8">
        <text>decanoyl-CoA + H2O = decanoate + CoA + H(+)</text>
        <dbReference type="Rhea" id="RHEA:40059"/>
        <dbReference type="ChEBI" id="CHEBI:15377"/>
        <dbReference type="ChEBI" id="CHEBI:15378"/>
        <dbReference type="ChEBI" id="CHEBI:27689"/>
        <dbReference type="ChEBI" id="CHEBI:57287"/>
        <dbReference type="ChEBI" id="CHEBI:61430"/>
    </reaction>
    <physiologicalReaction direction="left-to-right" evidence="8">
        <dbReference type="Rhea" id="RHEA:40060"/>
    </physiologicalReaction>
</comment>
<evidence type="ECO:0000256" key="19">
    <source>
        <dbReference type="SAM" id="Phobius"/>
    </source>
</evidence>
<dbReference type="AlphaFoldDB" id="A0A2K6P400"/>
<dbReference type="GO" id="GO:0016297">
    <property type="term" value="F:fatty acyl-[ACP] hydrolase activity"/>
    <property type="evidence" value="ECO:0007669"/>
    <property type="project" value="UniProtKB-EC"/>
</dbReference>
<dbReference type="STRING" id="61622.ENSRROP00000011260"/>
<evidence type="ECO:0000256" key="16">
    <source>
        <dbReference type="ARBA" id="ARBA00075385"/>
    </source>
</evidence>
<evidence type="ECO:0000256" key="14">
    <source>
        <dbReference type="ARBA" id="ARBA00065224"/>
    </source>
</evidence>
<evidence type="ECO:0000259" key="20">
    <source>
        <dbReference type="Pfam" id="PF00975"/>
    </source>
</evidence>
<sequence>MDRGDQAKRTRNENIFNCLYKNPEATFKLICFPWAGGGSAHFAKWGQDTHDSLEETASHYVAKTGLKLLGSSDPPASACPRAGIRHEPLCLAKILCLFWILIFFMHSLRLPGRESRIEEPFANDISQLVDEVVCALQPVIQDKQFAFFGHSMGSYIAFRTALHLKENNKPEPLHLFLSSATPIHSKAWLHIPKEDELSEEQISHYLTEFGGTPKHFVEDKEFVQQYSPMIRADVNLVSSCTSNIPSKAVLSCDLTCFVGSEDIAKDMEAWKDVTSGNTNIHQLPGDHFYLLDPANERLIKNYVIKCLEVSSLANF</sequence>
<dbReference type="InterPro" id="IPR001031">
    <property type="entry name" value="Thioesterase"/>
</dbReference>
<dbReference type="Ensembl" id="ENSRROT00000035362.1">
    <property type="protein sequence ID" value="ENSRROP00000011260.1"/>
    <property type="gene ID" value="ENSRROG00000029983.1"/>
</dbReference>
<keyword evidence="22" id="KW-1185">Reference proteome</keyword>
<dbReference type="ESTHER" id="rhiro-a0a2k6p3z4">
    <property type="family name" value="Thioesterase"/>
</dbReference>
<comment type="subunit">
    <text evidence="14">Interacts (via C-terminus) with FASN.</text>
</comment>
<evidence type="ECO:0000256" key="5">
    <source>
        <dbReference type="ARBA" id="ARBA00022832"/>
    </source>
</evidence>
<evidence type="ECO:0000256" key="1">
    <source>
        <dbReference type="ARBA" id="ARBA00007169"/>
    </source>
</evidence>
<evidence type="ECO:0000256" key="18">
    <source>
        <dbReference type="ARBA" id="ARBA00079653"/>
    </source>
</evidence>
<evidence type="ECO:0000313" key="21">
    <source>
        <dbReference type="Ensembl" id="ENSRROP00000011260.1"/>
    </source>
</evidence>
<comment type="catalytic activity">
    <reaction evidence="9">
        <text>dodecanoyl-CoA + H2O = dodecanoate + CoA + H(+)</text>
        <dbReference type="Rhea" id="RHEA:30135"/>
        <dbReference type="ChEBI" id="CHEBI:15377"/>
        <dbReference type="ChEBI" id="CHEBI:15378"/>
        <dbReference type="ChEBI" id="CHEBI:18262"/>
        <dbReference type="ChEBI" id="CHEBI:57287"/>
        <dbReference type="ChEBI" id="CHEBI:57375"/>
    </reaction>
    <physiologicalReaction direction="left-to-right" evidence="9">
        <dbReference type="Rhea" id="RHEA:30136"/>
    </physiologicalReaction>
</comment>
<organism evidence="21 22">
    <name type="scientific">Rhinopithecus roxellana</name>
    <name type="common">Golden snub-nosed monkey</name>
    <name type="synonym">Pygathrix roxellana</name>
    <dbReference type="NCBI Taxonomy" id="61622"/>
    <lineage>
        <taxon>Eukaryota</taxon>
        <taxon>Metazoa</taxon>
        <taxon>Chordata</taxon>
        <taxon>Craniata</taxon>
        <taxon>Vertebrata</taxon>
        <taxon>Euteleostomi</taxon>
        <taxon>Mammalia</taxon>
        <taxon>Eutheria</taxon>
        <taxon>Euarchontoglires</taxon>
        <taxon>Primates</taxon>
        <taxon>Haplorrhini</taxon>
        <taxon>Catarrhini</taxon>
        <taxon>Cercopithecidae</taxon>
        <taxon>Colobinae</taxon>
        <taxon>Rhinopithecus</taxon>
    </lineage>
</organism>
<evidence type="ECO:0000256" key="13">
    <source>
        <dbReference type="ARBA" id="ARBA00053731"/>
    </source>
</evidence>
<keyword evidence="19" id="KW-1133">Transmembrane helix</keyword>
<evidence type="ECO:0000256" key="17">
    <source>
        <dbReference type="ARBA" id="ARBA00076433"/>
    </source>
</evidence>
<dbReference type="InterPro" id="IPR012223">
    <property type="entry name" value="TEII"/>
</dbReference>
<dbReference type="SUPFAM" id="SSF53474">
    <property type="entry name" value="alpha/beta-Hydrolases"/>
    <property type="match status" value="1"/>
</dbReference>
<evidence type="ECO:0000256" key="3">
    <source>
        <dbReference type="ARBA" id="ARBA00022516"/>
    </source>
</evidence>
<dbReference type="Proteomes" id="UP000233200">
    <property type="component" value="Unplaced"/>
</dbReference>
<comment type="catalytic activity">
    <reaction evidence="10">
        <text>tetradecanoyl-CoA + H2O = tetradecanoate + CoA + H(+)</text>
        <dbReference type="Rhea" id="RHEA:40119"/>
        <dbReference type="ChEBI" id="CHEBI:15377"/>
        <dbReference type="ChEBI" id="CHEBI:15378"/>
        <dbReference type="ChEBI" id="CHEBI:30807"/>
        <dbReference type="ChEBI" id="CHEBI:57287"/>
        <dbReference type="ChEBI" id="CHEBI:57385"/>
    </reaction>
    <physiologicalReaction direction="left-to-right" evidence="10">
        <dbReference type="Rhea" id="RHEA:40120"/>
    </physiologicalReaction>
</comment>
<evidence type="ECO:0000256" key="6">
    <source>
        <dbReference type="ARBA" id="ARBA00023098"/>
    </source>
</evidence>
<reference evidence="21" key="2">
    <citation type="submission" date="2025-09" db="UniProtKB">
        <authorList>
            <consortium name="Ensembl"/>
        </authorList>
    </citation>
    <scope>IDENTIFICATION</scope>
</reference>
<dbReference type="PANTHER" id="PTHR11487:SF0">
    <property type="entry name" value="S-ACYL FATTY ACID SYNTHASE THIOESTERASE, MEDIUM CHAIN"/>
    <property type="match status" value="1"/>
</dbReference>
<keyword evidence="6" id="KW-0443">Lipid metabolism</keyword>
<reference evidence="21" key="1">
    <citation type="submission" date="2025-08" db="UniProtKB">
        <authorList>
            <consortium name="Ensembl"/>
        </authorList>
    </citation>
    <scope>IDENTIFICATION</scope>
</reference>
<dbReference type="EC" id="3.1.2.14" evidence="2"/>
<evidence type="ECO:0000256" key="11">
    <source>
        <dbReference type="ARBA" id="ARBA00048536"/>
    </source>
</evidence>
<keyword evidence="3" id="KW-0444">Lipid biosynthesis</keyword>
<evidence type="ECO:0000256" key="15">
    <source>
        <dbReference type="ARBA" id="ARBA00073799"/>
    </source>
</evidence>
<dbReference type="Gene3D" id="3.40.50.1820">
    <property type="entry name" value="alpha/beta hydrolase"/>
    <property type="match status" value="1"/>
</dbReference>
<comment type="catalytic activity">
    <reaction evidence="11">
        <text>(9Z)-octadecenoyl-[ACP] + H2O = (9Z)-octadecenoate + holo-[ACP] + H(+)</text>
        <dbReference type="Rhea" id="RHEA:15057"/>
        <dbReference type="Rhea" id="RHEA-COMP:9685"/>
        <dbReference type="Rhea" id="RHEA-COMP:9924"/>
        <dbReference type="ChEBI" id="CHEBI:15377"/>
        <dbReference type="ChEBI" id="CHEBI:15378"/>
        <dbReference type="ChEBI" id="CHEBI:30823"/>
        <dbReference type="ChEBI" id="CHEBI:64479"/>
        <dbReference type="ChEBI" id="CHEBI:78783"/>
        <dbReference type="EC" id="3.1.2.14"/>
    </reaction>
</comment>
<dbReference type="PANTHER" id="PTHR11487">
    <property type="entry name" value="THIOESTERASE"/>
    <property type="match status" value="1"/>
</dbReference>
<name>A0A2K6P400_RHIRO</name>
<keyword evidence="4" id="KW-0378">Hydrolase</keyword>
<keyword evidence="19" id="KW-0472">Membrane</keyword>
<evidence type="ECO:0000256" key="4">
    <source>
        <dbReference type="ARBA" id="ARBA00022801"/>
    </source>
</evidence>
<dbReference type="PRINTS" id="PR02045">
    <property type="entry name" value="F138DOMAIN"/>
</dbReference>
<keyword evidence="19" id="KW-0812">Transmembrane</keyword>
<evidence type="ECO:0000256" key="8">
    <source>
        <dbReference type="ARBA" id="ARBA00047969"/>
    </source>
</evidence>
<feature type="domain" description="Thioesterase" evidence="20">
    <location>
        <begin position="105"/>
        <end position="301"/>
    </location>
</feature>
<comment type="function">
    <text evidence="13">Contributes to the release of free fatty acids from fatty acid synthase (FASN). Has broad substrate specificity, giving rise to a range of free fatty acids with chain lengths between 10 and 16 carbon atoms (C10 - C16).</text>
</comment>
<evidence type="ECO:0000256" key="10">
    <source>
        <dbReference type="ARBA" id="ARBA00048180"/>
    </source>
</evidence>
<dbReference type="GO" id="GO:0051792">
    <property type="term" value="P:medium-chain fatty acid biosynthetic process"/>
    <property type="evidence" value="ECO:0007669"/>
    <property type="project" value="Ensembl"/>
</dbReference>
<evidence type="ECO:0000313" key="22">
    <source>
        <dbReference type="Proteomes" id="UP000233200"/>
    </source>
</evidence>